<keyword evidence="4" id="KW-1185">Reference proteome</keyword>
<feature type="signal peptide" evidence="2">
    <location>
        <begin position="1"/>
        <end position="20"/>
    </location>
</feature>
<sequence length="97" mass="10978">MVMIALVWWRMATRWRAGMAVQLSPIETEKMQGQRTANSCRSARGEAHPAEGKTEGGSSPPHTKTSAPAAPHRSAKAETTHRWCPQHTRWCCIWRWP</sequence>
<evidence type="ECO:0000256" key="2">
    <source>
        <dbReference type="SAM" id="SignalP"/>
    </source>
</evidence>
<evidence type="ECO:0000256" key="1">
    <source>
        <dbReference type="SAM" id="MobiDB-lite"/>
    </source>
</evidence>
<name>A0A0G4EF53_VITBC</name>
<dbReference type="EMBL" id="CDMY01000217">
    <property type="protein sequence ID" value="CEL94364.1"/>
    <property type="molecule type" value="Genomic_DNA"/>
</dbReference>
<organism evidence="3 4">
    <name type="scientific">Vitrella brassicaformis (strain CCMP3155)</name>
    <dbReference type="NCBI Taxonomy" id="1169540"/>
    <lineage>
        <taxon>Eukaryota</taxon>
        <taxon>Sar</taxon>
        <taxon>Alveolata</taxon>
        <taxon>Colpodellida</taxon>
        <taxon>Vitrellaceae</taxon>
        <taxon>Vitrella</taxon>
    </lineage>
</organism>
<dbReference type="AlphaFoldDB" id="A0A0G4EF53"/>
<gene>
    <name evidence="3" type="ORF">Vbra_2030</name>
</gene>
<feature type="compositionally biased region" description="Basic and acidic residues" evidence="1">
    <location>
        <begin position="43"/>
        <end position="54"/>
    </location>
</feature>
<keyword evidence="2" id="KW-0732">Signal</keyword>
<feature type="chain" id="PRO_5005187033" description="Secreted protein" evidence="2">
    <location>
        <begin position="21"/>
        <end position="97"/>
    </location>
</feature>
<evidence type="ECO:0008006" key="5">
    <source>
        <dbReference type="Google" id="ProtNLM"/>
    </source>
</evidence>
<dbReference type="InParanoid" id="A0A0G4EF53"/>
<accession>A0A0G4EF53</accession>
<reference evidence="3 4" key="1">
    <citation type="submission" date="2014-11" db="EMBL/GenBank/DDBJ databases">
        <authorList>
            <person name="Zhu J."/>
            <person name="Qi W."/>
            <person name="Song R."/>
        </authorList>
    </citation>
    <scope>NUCLEOTIDE SEQUENCE [LARGE SCALE GENOMIC DNA]</scope>
</reference>
<evidence type="ECO:0000313" key="4">
    <source>
        <dbReference type="Proteomes" id="UP000041254"/>
    </source>
</evidence>
<feature type="compositionally biased region" description="Polar residues" evidence="1">
    <location>
        <begin position="56"/>
        <end position="66"/>
    </location>
</feature>
<evidence type="ECO:0000313" key="3">
    <source>
        <dbReference type="EMBL" id="CEL94364.1"/>
    </source>
</evidence>
<dbReference type="Proteomes" id="UP000041254">
    <property type="component" value="Unassembled WGS sequence"/>
</dbReference>
<feature type="region of interest" description="Disordered" evidence="1">
    <location>
        <begin position="27"/>
        <end position="79"/>
    </location>
</feature>
<dbReference type="VEuPathDB" id="CryptoDB:Vbra_2030"/>
<protein>
    <recommendedName>
        <fullName evidence="5">Secreted protein</fullName>
    </recommendedName>
</protein>
<proteinExistence type="predicted"/>